<dbReference type="InterPro" id="IPR040632">
    <property type="entry name" value="Sulfotransfer_4"/>
</dbReference>
<evidence type="ECO:0008006" key="3">
    <source>
        <dbReference type="Google" id="ProtNLM"/>
    </source>
</evidence>
<proteinExistence type="predicted"/>
<dbReference type="InterPro" id="IPR027417">
    <property type="entry name" value="P-loop_NTPase"/>
</dbReference>
<dbReference type="AlphaFoldDB" id="A0A139GXB5"/>
<dbReference type="EMBL" id="LFZN01000255">
    <property type="protein sequence ID" value="KXS94821.1"/>
    <property type="molecule type" value="Genomic_DNA"/>
</dbReference>
<keyword evidence="2" id="KW-1185">Reference proteome</keyword>
<protein>
    <recommendedName>
        <fullName evidence="3">P-loop containing nucleoside triphosphate hydrolase protein</fullName>
    </recommendedName>
</protein>
<evidence type="ECO:0000313" key="1">
    <source>
        <dbReference type="EMBL" id="KXS94821.1"/>
    </source>
</evidence>
<dbReference type="EMBL" id="LFZN01000255">
    <property type="protein sequence ID" value="KXS94820.1"/>
    <property type="molecule type" value="Genomic_DNA"/>
</dbReference>
<dbReference type="Proteomes" id="UP000070133">
    <property type="component" value="Unassembled WGS sequence"/>
</dbReference>
<name>A0A139GXB5_9PEZI</name>
<sequence length="232" mass="26722">MTRLVDQDRSVPMRDLKVCCVGLPKTGNASLLDALTKLGYRVYHGFDPDQSGKKDMELLNEALEIKAKGGSDAKPYRRKEFDKIWGEYNAIIGLPGFAFVDELIEAYPNALFILTERNVDDWHRDMQEDVFAEVDSWSLFCESLYDSWHARPFQRLLSTWCEMFCQGKFGNGAKEAYMDHVMHCKRAIPAERLLTLRLEDKEGWQPLCNFLKKRIPNEPYPDGDGEGEQRSS</sequence>
<reference evidence="1 2" key="1">
    <citation type="submission" date="2015-07" db="EMBL/GenBank/DDBJ databases">
        <title>Comparative genomics of the Sigatoka disease complex on banana suggests a link between parallel evolutionary changes in Pseudocercospora fijiensis and Pseudocercospora eumusae and increased virulence on the banana host.</title>
        <authorList>
            <person name="Chang T.-C."/>
            <person name="Salvucci A."/>
            <person name="Crous P.W."/>
            <person name="Stergiopoulos I."/>
        </authorList>
    </citation>
    <scope>NUCLEOTIDE SEQUENCE [LARGE SCALE GENOMIC DNA]</scope>
    <source>
        <strain evidence="1 2">CBS 114824</strain>
    </source>
</reference>
<comment type="caution">
    <text evidence="1">The sequence shown here is derived from an EMBL/GenBank/DDBJ whole genome shotgun (WGS) entry which is preliminary data.</text>
</comment>
<evidence type="ECO:0000313" key="2">
    <source>
        <dbReference type="Proteomes" id="UP000070133"/>
    </source>
</evidence>
<dbReference type="Pfam" id="PF17784">
    <property type="entry name" value="Sulfotransfer_4"/>
    <property type="match status" value="1"/>
</dbReference>
<organism evidence="1 2">
    <name type="scientific">Pseudocercospora eumusae</name>
    <dbReference type="NCBI Taxonomy" id="321146"/>
    <lineage>
        <taxon>Eukaryota</taxon>
        <taxon>Fungi</taxon>
        <taxon>Dikarya</taxon>
        <taxon>Ascomycota</taxon>
        <taxon>Pezizomycotina</taxon>
        <taxon>Dothideomycetes</taxon>
        <taxon>Dothideomycetidae</taxon>
        <taxon>Mycosphaerellales</taxon>
        <taxon>Mycosphaerellaceae</taxon>
        <taxon>Pseudocercospora</taxon>
    </lineage>
</organism>
<gene>
    <name evidence="1" type="ORF">AC578_6430</name>
</gene>
<dbReference type="PANTHER" id="PTHR36978:SF4">
    <property type="entry name" value="P-LOOP CONTAINING NUCLEOSIDE TRIPHOSPHATE HYDROLASE PROTEIN"/>
    <property type="match status" value="1"/>
</dbReference>
<dbReference type="PANTHER" id="PTHR36978">
    <property type="entry name" value="P-LOOP CONTAINING NUCLEOTIDE TRIPHOSPHATE HYDROLASE"/>
    <property type="match status" value="1"/>
</dbReference>
<dbReference type="SUPFAM" id="SSF52540">
    <property type="entry name" value="P-loop containing nucleoside triphosphate hydrolases"/>
    <property type="match status" value="1"/>
</dbReference>
<dbReference type="OrthoDB" id="10261408at2759"/>
<dbReference type="Gene3D" id="3.40.50.300">
    <property type="entry name" value="P-loop containing nucleotide triphosphate hydrolases"/>
    <property type="match status" value="1"/>
</dbReference>
<accession>A0A139GXB5</accession>